<dbReference type="STRING" id="33097.A0A150GUF3"/>
<gene>
    <name evidence="3" type="ORF">GPECTOR_7g1312</name>
</gene>
<dbReference type="CDD" id="cd00037">
    <property type="entry name" value="CLECT"/>
    <property type="match status" value="1"/>
</dbReference>
<dbReference type="AlphaFoldDB" id="A0A150GUF3"/>
<comment type="caution">
    <text evidence="3">The sequence shown here is derived from an EMBL/GenBank/DDBJ whole genome shotgun (WGS) entry which is preliminary data.</text>
</comment>
<dbReference type="OrthoDB" id="552011at2759"/>
<evidence type="ECO:0000313" key="4">
    <source>
        <dbReference type="Proteomes" id="UP000075714"/>
    </source>
</evidence>
<feature type="domain" description="C-type lectin" evidence="2">
    <location>
        <begin position="376"/>
        <end position="470"/>
    </location>
</feature>
<dbReference type="InterPro" id="IPR016186">
    <property type="entry name" value="C-type_lectin-like/link_sf"/>
</dbReference>
<dbReference type="Proteomes" id="UP000075714">
    <property type="component" value="Unassembled WGS sequence"/>
</dbReference>
<dbReference type="InterPro" id="IPR016187">
    <property type="entry name" value="CTDL_fold"/>
</dbReference>
<evidence type="ECO:0000313" key="3">
    <source>
        <dbReference type="EMBL" id="KXZ53414.1"/>
    </source>
</evidence>
<organism evidence="3 4">
    <name type="scientific">Gonium pectorale</name>
    <name type="common">Green alga</name>
    <dbReference type="NCBI Taxonomy" id="33097"/>
    <lineage>
        <taxon>Eukaryota</taxon>
        <taxon>Viridiplantae</taxon>
        <taxon>Chlorophyta</taxon>
        <taxon>core chlorophytes</taxon>
        <taxon>Chlorophyceae</taxon>
        <taxon>CS clade</taxon>
        <taxon>Chlamydomonadales</taxon>
        <taxon>Volvocaceae</taxon>
        <taxon>Gonium</taxon>
    </lineage>
</organism>
<dbReference type="InterPro" id="IPR036404">
    <property type="entry name" value="Jacalin-like_lectin_dom_sf"/>
</dbReference>
<feature type="region of interest" description="Disordered" evidence="1">
    <location>
        <begin position="194"/>
        <end position="214"/>
    </location>
</feature>
<dbReference type="SUPFAM" id="SSF51101">
    <property type="entry name" value="Mannose-binding lectins"/>
    <property type="match status" value="1"/>
</dbReference>
<reference evidence="4" key="1">
    <citation type="journal article" date="2016" name="Nat. Commun.">
        <title>The Gonium pectorale genome demonstrates co-option of cell cycle regulation during the evolution of multicellularity.</title>
        <authorList>
            <person name="Hanschen E.R."/>
            <person name="Marriage T.N."/>
            <person name="Ferris P.J."/>
            <person name="Hamaji T."/>
            <person name="Toyoda A."/>
            <person name="Fujiyama A."/>
            <person name="Neme R."/>
            <person name="Noguchi H."/>
            <person name="Minakuchi Y."/>
            <person name="Suzuki M."/>
            <person name="Kawai-Toyooka H."/>
            <person name="Smith D.R."/>
            <person name="Sparks H."/>
            <person name="Anderson J."/>
            <person name="Bakaric R."/>
            <person name="Luria V."/>
            <person name="Karger A."/>
            <person name="Kirschner M.W."/>
            <person name="Durand P.M."/>
            <person name="Michod R.E."/>
            <person name="Nozaki H."/>
            <person name="Olson B.J."/>
        </authorList>
    </citation>
    <scope>NUCLEOTIDE SEQUENCE [LARGE SCALE GENOMIC DNA]</scope>
    <source>
        <strain evidence="4">NIES-2863</strain>
    </source>
</reference>
<sequence>MLRAAAVLTGQAAWASVSASRQQPPHPLAARGGGAAALLAYVGPLNGLAEAEALCEDVGGSIAQLRTLSDWEELVRLMGAAVLPPHLASSSGSNVSLVFLLGATQALAGSEPGFRNLDGSRVVAGAWGAGQPDGAATGGSAISSAQSCLALRAEFNTSGALLAARLQDEDCGADMGVICQVRDSDVQLLPASVSQRVGGSGGDQSHSQQSRDDTPAFLTHGRLHAVNGRGAEWLEELTLLYGTAGGVQTKVQHGSSNAAYPSPEPWLVRSEEGDTVVALRGCTRAAGDYIKGLQLVTRTGRSSPWFGGACSGGDPAIALTAPAPGAYLAALQSLSAPYIVQISVVWAIGGDTLTSAPAWSAAGVRHWPYPSLKLPWPSAHAWCSARHAGHLASLPTQTDNEAAAGLLAPVLAFGLRRADDGDGASQFSWASGGAPEADDPRLPNASAWPVGADCGVWFTFNNTWGLASCNGTRKNWLLEQAVTAGGVLCSSPDGSETAASSPPLLPYSFPFRGLELLLFPYGATLNTSTADIWPSAYGTALATCASYGAELLRLPVADLPLLASLLTDTDATRSAAATAGSLSAVSGSGVMAALGEGNALLSALASELQRLPLGSRVAGAGLLMPLQDQEVRFGGSQDGATQCISVMPSSSLQALPDSARIWVTPGADPTVVVQSSNATGSGGASFSGSAAACAVLGGDLLSLSRPEELEQLAAVLGEGEAGADQEGAEPGPGSLWFGLHDLITPGLLQWLGDEEAGAASSDAEGMLHWCVPIRA</sequence>
<name>A0A150GUF3_GONPE</name>
<proteinExistence type="predicted"/>
<accession>A0A150GUF3</accession>
<dbReference type="PROSITE" id="PS50041">
    <property type="entry name" value="C_TYPE_LECTIN_2"/>
    <property type="match status" value="1"/>
</dbReference>
<dbReference type="SUPFAM" id="SSF56436">
    <property type="entry name" value="C-type lectin-like"/>
    <property type="match status" value="3"/>
</dbReference>
<dbReference type="EMBL" id="LSYV01000008">
    <property type="protein sequence ID" value="KXZ53414.1"/>
    <property type="molecule type" value="Genomic_DNA"/>
</dbReference>
<protein>
    <recommendedName>
        <fullName evidence="2">C-type lectin domain-containing protein</fullName>
    </recommendedName>
</protein>
<dbReference type="InterPro" id="IPR001304">
    <property type="entry name" value="C-type_lectin-like"/>
</dbReference>
<evidence type="ECO:0000259" key="2">
    <source>
        <dbReference type="PROSITE" id="PS50041"/>
    </source>
</evidence>
<dbReference type="Gene3D" id="3.10.100.10">
    <property type="entry name" value="Mannose-Binding Protein A, subunit A"/>
    <property type="match status" value="2"/>
</dbReference>
<evidence type="ECO:0000256" key="1">
    <source>
        <dbReference type="SAM" id="MobiDB-lite"/>
    </source>
</evidence>
<keyword evidence="4" id="KW-1185">Reference proteome</keyword>